<proteinExistence type="predicted"/>
<evidence type="ECO:0000313" key="2">
    <source>
        <dbReference type="Proteomes" id="UP000886653"/>
    </source>
</evidence>
<sequence length="97" mass="10934">MQSSGDDNAFLLHCKSFNSQRQTFRQQTKKAKIKIKLYLFNALLDSPIIFSPLTRLCASHQSLCFLCIISTSQRVTPVVAKKLAHVLVSVLDPYAHI</sequence>
<dbReference type="EMBL" id="MU167291">
    <property type="protein sequence ID" value="KAG0144654.1"/>
    <property type="molecule type" value="Genomic_DNA"/>
</dbReference>
<gene>
    <name evidence="1" type="ORF">CROQUDRAFT_659719</name>
</gene>
<dbReference type="Proteomes" id="UP000886653">
    <property type="component" value="Unassembled WGS sequence"/>
</dbReference>
<accession>A0A9P6TAI4</accession>
<keyword evidence="2" id="KW-1185">Reference proteome</keyword>
<comment type="caution">
    <text evidence="1">The sequence shown here is derived from an EMBL/GenBank/DDBJ whole genome shotgun (WGS) entry which is preliminary data.</text>
</comment>
<organism evidence="1 2">
    <name type="scientific">Cronartium quercuum f. sp. fusiforme G11</name>
    <dbReference type="NCBI Taxonomy" id="708437"/>
    <lineage>
        <taxon>Eukaryota</taxon>
        <taxon>Fungi</taxon>
        <taxon>Dikarya</taxon>
        <taxon>Basidiomycota</taxon>
        <taxon>Pucciniomycotina</taxon>
        <taxon>Pucciniomycetes</taxon>
        <taxon>Pucciniales</taxon>
        <taxon>Coleosporiaceae</taxon>
        <taxon>Cronartium</taxon>
    </lineage>
</organism>
<evidence type="ECO:0000313" key="1">
    <source>
        <dbReference type="EMBL" id="KAG0144654.1"/>
    </source>
</evidence>
<dbReference type="AlphaFoldDB" id="A0A9P6TAI4"/>
<reference evidence="1" key="1">
    <citation type="submission" date="2013-11" db="EMBL/GenBank/DDBJ databases">
        <title>Genome sequence of the fusiform rust pathogen reveals effectors for host alternation and coevolution with pine.</title>
        <authorList>
            <consortium name="DOE Joint Genome Institute"/>
            <person name="Smith K."/>
            <person name="Pendleton A."/>
            <person name="Kubisiak T."/>
            <person name="Anderson C."/>
            <person name="Salamov A."/>
            <person name="Aerts A."/>
            <person name="Riley R."/>
            <person name="Clum A."/>
            <person name="Lindquist E."/>
            <person name="Ence D."/>
            <person name="Campbell M."/>
            <person name="Kronenberg Z."/>
            <person name="Feau N."/>
            <person name="Dhillon B."/>
            <person name="Hamelin R."/>
            <person name="Burleigh J."/>
            <person name="Smith J."/>
            <person name="Yandell M."/>
            <person name="Nelson C."/>
            <person name="Grigoriev I."/>
            <person name="Davis J."/>
        </authorList>
    </citation>
    <scope>NUCLEOTIDE SEQUENCE</scope>
    <source>
        <strain evidence="1">G11</strain>
    </source>
</reference>
<protein>
    <submittedName>
        <fullName evidence="1">Uncharacterized protein</fullName>
    </submittedName>
</protein>
<name>A0A9P6TAI4_9BASI</name>